<dbReference type="AlphaFoldDB" id="A0A0J7K6J8"/>
<feature type="region of interest" description="Disordered" evidence="1">
    <location>
        <begin position="70"/>
        <end position="148"/>
    </location>
</feature>
<accession>A0A0J7K6J8</accession>
<evidence type="ECO:0000313" key="2">
    <source>
        <dbReference type="EMBL" id="KMQ85884.1"/>
    </source>
</evidence>
<protein>
    <submittedName>
        <fullName evidence="2">Spermatid-specific thioredoxin</fullName>
    </submittedName>
</protein>
<evidence type="ECO:0000256" key="1">
    <source>
        <dbReference type="SAM" id="MobiDB-lite"/>
    </source>
</evidence>
<comment type="caution">
    <text evidence="2">The sequence shown here is derived from an EMBL/GenBank/DDBJ whole genome shotgun (WGS) entry which is preliminary data.</text>
</comment>
<feature type="compositionally biased region" description="Polar residues" evidence="1">
    <location>
        <begin position="70"/>
        <end position="86"/>
    </location>
</feature>
<dbReference type="EMBL" id="LBMM01012976">
    <property type="protein sequence ID" value="KMQ85884.1"/>
    <property type="molecule type" value="Genomic_DNA"/>
</dbReference>
<gene>
    <name evidence="2" type="ORF">RF55_15310</name>
</gene>
<proteinExistence type="predicted"/>
<feature type="compositionally biased region" description="Basic and acidic residues" evidence="1">
    <location>
        <begin position="87"/>
        <end position="148"/>
    </location>
</feature>
<dbReference type="PaxDb" id="67767-A0A0J7K6J8"/>
<name>A0A0J7K6J8_LASNI</name>
<evidence type="ECO:0000313" key="3">
    <source>
        <dbReference type="Proteomes" id="UP000036403"/>
    </source>
</evidence>
<sequence>MKTEAMILDSDKQCLILGRKSRKRLGKKLRKWKEENFQLTRSSNHLDLGTFKRMSEESESARKVMETLTENDPTIKSKSAINSVNNKSEKVHKSAENLVEDKSDKVHKSAENSVEDKNKKVHKSAEVARDNDSEKVHKGARDSITEKK</sequence>
<organism evidence="2 3">
    <name type="scientific">Lasius niger</name>
    <name type="common">Black garden ant</name>
    <dbReference type="NCBI Taxonomy" id="67767"/>
    <lineage>
        <taxon>Eukaryota</taxon>
        <taxon>Metazoa</taxon>
        <taxon>Ecdysozoa</taxon>
        <taxon>Arthropoda</taxon>
        <taxon>Hexapoda</taxon>
        <taxon>Insecta</taxon>
        <taxon>Pterygota</taxon>
        <taxon>Neoptera</taxon>
        <taxon>Endopterygota</taxon>
        <taxon>Hymenoptera</taxon>
        <taxon>Apocrita</taxon>
        <taxon>Aculeata</taxon>
        <taxon>Formicoidea</taxon>
        <taxon>Formicidae</taxon>
        <taxon>Formicinae</taxon>
        <taxon>Lasius</taxon>
        <taxon>Lasius</taxon>
    </lineage>
</organism>
<reference evidence="2 3" key="1">
    <citation type="submission" date="2015-04" db="EMBL/GenBank/DDBJ databases">
        <title>Lasius niger genome sequencing.</title>
        <authorList>
            <person name="Konorov E.A."/>
            <person name="Nikitin M.A."/>
            <person name="Kirill M.V."/>
            <person name="Chang P."/>
        </authorList>
    </citation>
    <scope>NUCLEOTIDE SEQUENCE [LARGE SCALE GENOMIC DNA]</scope>
    <source>
        <tissue evidence="2">Whole</tissue>
    </source>
</reference>
<dbReference type="Proteomes" id="UP000036403">
    <property type="component" value="Unassembled WGS sequence"/>
</dbReference>
<keyword evidence="3" id="KW-1185">Reference proteome</keyword>